<protein>
    <submittedName>
        <fullName evidence="1">Uncharacterized protein</fullName>
    </submittedName>
</protein>
<dbReference type="EMBL" id="JAIWYP010000003">
    <property type="protein sequence ID" value="KAH3847282.1"/>
    <property type="molecule type" value="Genomic_DNA"/>
</dbReference>
<sequence length="174" mass="19355">MNYTFNGLGEYVLLSIQTSNVTFSLQARTERAKKADGNISDATIFTAFAARDHTNSSLHIELNTAKDVNADGKQSQQHIVTRLHEVHCKENLRVCVTTWARYQEDASGFCREGYKKNIASGKCEDARVFLVVDFTLFYEDTVYASTQITNALLDLAKGTQIKYDGETVHAMSGG</sequence>
<dbReference type="PANTHER" id="PTHR13802:SF52">
    <property type="entry name" value="MUCIN-4"/>
    <property type="match status" value="1"/>
</dbReference>
<organism evidence="1 2">
    <name type="scientific">Dreissena polymorpha</name>
    <name type="common">Zebra mussel</name>
    <name type="synonym">Mytilus polymorpha</name>
    <dbReference type="NCBI Taxonomy" id="45954"/>
    <lineage>
        <taxon>Eukaryota</taxon>
        <taxon>Metazoa</taxon>
        <taxon>Spiralia</taxon>
        <taxon>Lophotrochozoa</taxon>
        <taxon>Mollusca</taxon>
        <taxon>Bivalvia</taxon>
        <taxon>Autobranchia</taxon>
        <taxon>Heteroconchia</taxon>
        <taxon>Euheterodonta</taxon>
        <taxon>Imparidentia</taxon>
        <taxon>Neoheterodontei</taxon>
        <taxon>Myida</taxon>
        <taxon>Dreissenoidea</taxon>
        <taxon>Dreissenidae</taxon>
        <taxon>Dreissena</taxon>
    </lineage>
</organism>
<evidence type="ECO:0000313" key="2">
    <source>
        <dbReference type="Proteomes" id="UP000828390"/>
    </source>
</evidence>
<reference evidence="1" key="2">
    <citation type="submission" date="2020-11" db="EMBL/GenBank/DDBJ databases">
        <authorList>
            <person name="McCartney M.A."/>
            <person name="Auch B."/>
            <person name="Kono T."/>
            <person name="Mallez S."/>
            <person name="Becker A."/>
            <person name="Gohl D.M."/>
            <person name="Silverstein K.A.T."/>
            <person name="Koren S."/>
            <person name="Bechman K.B."/>
            <person name="Herman A."/>
            <person name="Abrahante J.E."/>
            <person name="Garbe J."/>
        </authorList>
    </citation>
    <scope>NUCLEOTIDE SEQUENCE</scope>
    <source>
        <strain evidence="1">Duluth1</strain>
        <tissue evidence="1">Whole animal</tissue>
    </source>
</reference>
<name>A0A9D4KW95_DREPO</name>
<gene>
    <name evidence="1" type="ORF">DPMN_089601</name>
</gene>
<dbReference type="InterPro" id="IPR051495">
    <property type="entry name" value="Epithelial_Barrier/Signaling"/>
</dbReference>
<comment type="caution">
    <text evidence="1">The sequence shown here is derived from an EMBL/GenBank/DDBJ whole genome shotgun (WGS) entry which is preliminary data.</text>
</comment>
<dbReference type="Proteomes" id="UP000828390">
    <property type="component" value="Unassembled WGS sequence"/>
</dbReference>
<dbReference type="AlphaFoldDB" id="A0A9D4KW95"/>
<dbReference type="PANTHER" id="PTHR13802">
    <property type="entry name" value="MUCIN 4-RELATED"/>
    <property type="match status" value="1"/>
</dbReference>
<proteinExistence type="predicted"/>
<evidence type="ECO:0000313" key="1">
    <source>
        <dbReference type="EMBL" id="KAH3847282.1"/>
    </source>
</evidence>
<keyword evidence="2" id="KW-1185">Reference proteome</keyword>
<reference evidence="1" key="1">
    <citation type="journal article" date="2019" name="bioRxiv">
        <title>The Genome of the Zebra Mussel, Dreissena polymorpha: A Resource for Invasive Species Research.</title>
        <authorList>
            <person name="McCartney M.A."/>
            <person name="Auch B."/>
            <person name="Kono T."/>
            <person name="Mallez S."/>
            <person name="Zhang Y."/>
            <person name="Obille A."/>
            <person name="Becker A."/>
            <person name="Abrahante J.E."/>
            <person name="Garbe J."/>
            <person name="Badalamenti J.P."/>
            <person name="Herman A."/>
            <person name="Mangelson H."/>
            <person name="Liachko I."/>
            <person name="Sullivan S."/>
            <person name="Sone E.D."/>
            <person name="Koren S."/>
            <person name="Silverstein K.A.T."/>
            <person name="Beckman K.B."/>
            <person name="Gohl D.M."/>
        </authorList>
    </citation>
    <scope>NUCLEOTIDE SEQUENCE</scope>
    <source>
        <strain evidence="1">Duluth1</strain>
        <tissue evidence="1">Whole animal</tissue>
    </source>
</reference>
<accession>A0A9D4KW95</accession>